<keyword evidence="2" id="KW-1185">Reference proteome</keyword>
<dbReference type="EMBL" id="AOJE01000020">
    <property type="protein sequence ID" value="ELZ41074.1"/>
    <property type="molecule type" value="Genomic_DNA"/>
</dbReference>
<protein>
    <submittedName>
        <fullName evidence="1">Uncharacterized protein</fullName>
    </submittedName>
</protein>
<dbReference type="Proteomes" id="UP000011514">
    <property type="component" value="Unassembled WGS sequence"/>
</dbReference>
<proteinExistence type="predicted"/>
<dbReference type="AlphaFoldDB" id="M0E3Y9"/>
<name>M0E3Y9_9EURY</name>
<evidence type="ECO:0000313" key="1">
    <source>
        <dbReference type="EMBL" id="ELZ41074.1"/>
    </source>
</evidence>
<accession>M0E3Y9</accession>
<organism evidence="1 2">
    <name type="scientific">Halorubrum saccharovorum DSM 1137</name>
    <dbReference type="NCBI Taxonomy" id="1227484"/>
    <lineage>
        <taxon>Archaea</taxon>
        <taxon>Methanobacteriati</taxon>
        <taxon>Methanobacteriota</taxon>
        <taxon>Stenosarchaea group</taxon>
        <taxon>Halobacteria</taxon>
        <taxon>Halobacteriales</taxon>
        <taxon>Haloferacaceae</taxon>
        <taxon>Halorubrum</taxon>
    </lineage>
</organism>
<comment type="caution">
    <text evidence="1">The sequence shown here is derived from an EMBL/GenBank/DDBJ whole genome shotgun (WGS) entry which is preliminary data.</text>
</comment>
<evidence type="ECO:0000313" key="2">
    <source>
        <dbReference type="Proteomes" id="UP000011514"/>
    </source>
</evidence>
<gene>
    <name evidence="1" type="ORF">C471_06243</name>
</gene>
<reference evidence="1 2" key="1">
    <citation type="journal article" date="2014" name="PLoS Genet.">
        <title>Phylogenetically driven sequencing of extremely halophilic archaea reveals strategies for static and dynamic osmo-response.</title>
        <authorList>
            <person name="Becker E.A."/>
            <person name="Seitzer P.M."/>
            <person name="Tritt A."/>
            <person name="Larsen D."/>
            <person name="Krusor M."/>
            <person name="Yao A.I."/>
            <person name="Wu D."/>
            <person name="Madern D."/>
            <person name="Eisen J.A."/>
            <person name="Darling A.E."/>
            <person name="Facciotti M.T."/>
        </authorList>
    </citation>
    <scope>NUCLEOTIDE SEQUENCE [LARGE SCALE GENOMIC DNA]</scope>
    <source>
        <strain evidence="1 2">DSM 1137</strain>
    </source>
</reference>
<sequence length="64" mass="7439">MRLCDGSPLFLFQYLMLTRSHLKLLSDILIVGTMLIFPIPKPRFGLRLALMMTSQNLLNKFTRI</sequence>